<keyword evidence="2" id="KW-1185">Reference proteome</keyword>
<organism evidence="1 2">
    <name type="scientific">Azospirillum doebereinerae</name>
    <dbReference type="NCBI Taxonomy" id="92933"/>
    <lineage>
        <taxon>Bacteria</taxon>
        <taxon>Pseudomonadati</taxon>
        <taxon>Pseudomonadota</taxon>
        <taxon>Alphaproteobacteria</taxon>
        <taxon>Rhodospirillales</taxon>
        <taxon>Azospirillaceae</taxon>
        <taxon>Azospirillum</taxon>
    </lineage>
</organism>
<comment type="caution">
    <text evidence="1">The sequence shown here is derived from an EMBL/GenBank/DDBJ whole genome shotgun (WGS) entry which is preliminary data.</text>
</comment>
<dbReference type="OrthoDB" id="7306533at2"/>
<dbReference type="AlphaFoldDB" id="A0A3S0WWP4"/>
<dbReference type="Proteomes" id="UP000280346">
    <property type="component" value="Unassembled WGS sequence"/>
</dbReference>
<dbReference type="EMBL" id="RZIJ01000020">
    <property type="protein sequence ID" value="RUQ66518.1"/>
    <property type="molecule type" value="Genomic_DNA"/>
</dbReference>
<sequence length="94" mass="10624">MTDEEFRDHLDRYGGDLALWPPPAARDGRRLLLRSVRAQAMLDEATAIELALSRPGDRPPAGLADRIFEAAFRSEPSDRGFDLDEEMERPGRLM</sequence>
<protein>
    <submittedName>
        <fullName evidence="1">Uncharacterized protein</fullName>
    </submittedName>
</protein>
<gene>
    <name evidence="1" type="ORF">EJ913_22050</name>
</gene>
<evidence type="ECO:0000313" key="2">
    <source>
        <dbReference type="Proteomes" id="UP000280346"/>
    </source>
</evidence>
<name>A0A3S0WWP4_9PROT</name>
<reference evidence="1 2" key="1">
    <citation type="submission" date="2018-12" db="EMBL/GenBank/DDBJ databases">
        <authorList>
            <person name="Yang Y."/>
        </authorList>
    </citation>
    <scope>NUCLEOTIDE SEQUENCE [LARGE SCALE GENOMIC DNA]</scope>
    <source>
        <strain evidence="1 2">GSF71</strain>
    </source>
</reference>
<evidence type="ECO:0000313" key="1">
    <source>
        <dbReference type="EMBL" id="RUQ66518.1"/>
    </source>
</evidence>
<proteinExistence type="predicted"/>
<dbReference type="RefSeq" id="WP_127001919.1">
    <property type="nucleotide sequence ID" value="NZ_JBNPXW010000018.1"/>
</dbReference>
<accession>A0A3S0WWP4</accession>